<organism evidence="2 3">
    <name type="scientific">Sporosarcina oncorhynchi</name>
    <dbReference type="NCBI Taxonomy" id="3056444"/>
    <lineage>
        <taxon>Bacteria</taxon>
        <taxon>Bacillati</taxon>
        <taxon>Bacillota</taxon>
        <taxon>Bacilli</taxon>
        <taxon>Bacillales</taxon>
        <taxon>Caryophanaceae</taxon>
        <taxon>Sporosarcina</taxon>
    </lineage>
</organism>
<keyword evidence="3" id="KW-1185">Reference proteome</keyword>
<sequence length="260" mass="30052">MANLFVWRQLKMPIAAIIWLVSMLVIIISTYAYFPIAAYGVFGVLAILFFSGSDRLAFFNYVLLTVGTVFIFLVLAFKEVWTSTEQAQAIGLHFLILIHLFALYSLSKYVYQFRTENSFLRERVLRLEDFISEEGVLTKQEFEKQSTMILATMARRNETGYYIRIDVSTLPRRTRRTAMTTIGSIVKTTVRDHYDIVGKIDEHTIGFLLQNTSEEGMNIVKSRLDNNLHDRFEEQALEDLKWTVKMLEGKTSVQQTEVLS</sequence>
<accession>A0ABZ0L8X2</accession>
<gene>
    <name evidence="2" type="ORF">QWT69_01860</name>
</gene>
<evidence type="ECO:0008006" key="4">
    <source>
        <dbReference type="Google" id="ProtNLM"/>
    </source>
</evidence>
<feature type="transmembrane region" description="Helical" evidence="1">
    <location>
        <begin position="58"/>
        <end position="77"/>
    </location>
</feature>
<keyword evidence="1" id="KW-1133">Transmembrane helix</keyword>
<dbReference type="EMBL" id="CP129118">
    <property type="protein sequence ID" value="WOV87889.1"/>
    <property type="molecule type" value="Genomic_DNA"/>
</dbReference>
<protein>
    <recommendedName>
        <fullName evidence="4">GGDEF domain-containing protein</fullName>
    </recommendedName>
</protein>
<name>A0ABZ0L8X2_9BACL</name>
<dbReference type="Proteomes" id="UP001303902">
    <property type="component" value="Chromosome"/>
</dbReference>
<keyword evidence="1" id="KW-0472">Membrane</keyword>
<feature type="transmembrane region" description="Helical" evidence="1">
    <location>
        <begin position="89"/>
        <end position="111"/>
    </location>
</feature>
<evidence type="ECO:0000313" key="3">
    <source>
        <dbReference type="Proteomes" id="UP001303902"/>
    </source>
</evidence>
<reference evidence="2 3" key="1">
    <citation type="submission" date="2023-06" db="EMBL/GenBank/DDBJ databases">
        <title>Sporosarcina sp. nov., isolated from Korean tranditional fermented seafood 'Jeotgal'.</title>
        <authorList>
            <person name="Yang A.I."/>
            <person name="Shin N.-R."/>
        </authorList>
    </citation>
    <scope>NUCLEOTIDE SEQUENCE [LARGE SCALE GENOMIC DNA]</scope>
    <source>
        <strain evidence="2 3">T2O-4</strain>
    </source>
</reference>
<dbReference type="RefSeq" id="WP_317968416.1">
    <property type="nucleotide sequence ID" value="NZ_CP129118.1"/>
</dbReference>
<keyword evidence="1" id="KW-0812">Transmembrane</keyword>
<evidence type="ECO:0000256" key="1">
    <source>
        <dbReference type="SAM" id="Phobius"/>
    </source>
</evidence>
<feature type="transmembrane region" description="Helical" evidence="1">
    <location>
        <begin position="12"/>
        <end position="28"/>
    </location>
</feature>
<evidence type="ECO:0000313" key="2">
    <source>
        <dbReference type="EMBL" id="WOV87889.1"/>
    </source>
</evidence>
<proteinExistence type="predicted"/>